<keyword evidence="1" id="KW-0723">Serine/threonine-protein kinase</keyword>
<dbReference type="PANTHER" id="PTHR35526:SF3">
    <property type="entry name" value="ANTI-SIGMA-F FACTOR RSBW"/>
    <property type="match status" value="1"/>
</dbReference>
<dbReference type="InterPro" id="IPR050267">
    <property type="entry name" value="Anti-sigma-factor_SerPK"/>
</dbReference>
<feature type="region of interest" description="Disordered" evidence="2">
    <location>
        <begin position="137"/>
        <end position="157"/>
    </location>
</feature>
<dbReference type="Pfam" id="PF13581">
    <property type="entry name" value="HATPase_c_2"/>
    <property type="match status" value="1"/>
</dbReference>
<dbReference type="InterPro" id="IPR036890">
    <property type="entry name" value="HATPase_C_sf"/>
</dbReference>
<evidence type="ECO:0000259" key="3">
    <source>
        <dbReference type="Pfam" id="PF13581"/>
    </source>
</evidence>
<dbReference type="EMBL" id="JAGFWR010000003">
    <property type="protein sequence ID" value="MBO4160900.1"/>
    <property type="molecule type" value="Genomic_DNA"/>
</dbReference>
<proteinExistence type="predicted"/>
<evidence type="ECO:0000313" key="5">
    <source>
        <dbReference type="Proteomes" id="UP000671399"/>
    </source>
</evidence>
<comment type="caution">
    <text evidence="4">The sequence shown here is derived from an EMBL/GenBank/DDBJ whole genome shotgun (WGS) entry which is preliminary data.</text>
</comment>
<keyword evidence="4" id="KW-0067">ATP-binding</keyword>
<keyword evidence="4" id="KW-0547">Nucleotide-binding</keyword>
<gene>
    <name evidence="4" type="ORF">JQN83_08735</name>
</gene>
<dbReference type="GO" id="GO:0005524">
    <property type="term" value="F:ATP binding"/>
    <property type="evidence" value="ECO:0007669"/>
    <property type="project" value="UniProtKB-KW"/>
</dbReference>
<protein>
    <submittedName>
        <fullName evidence="4">ATP-binding protein</fullName>
    </submittedName>
</protein>
<evidence type="ECO:0000256" key="1">
    <source>
        <dbReference type="ARBA" id="ARBA00022527"/>
    </source>
</evidence>
<organism evidence="4 5">
    <name type="scientific">Micromonospora antibiotica</name>
    <dbReference type="NCBI Taxonomy" id="2807623"/>
    <lineage>
        <taxon>Bacteria</taxon>
        <taxon>Bacillati</taxon>
        <taxon>Actinomycetota</taxon>
        <taxon>Actinomycetes</taxon>
        <taxon>Micromonosporales</taxon>
        <taxon>Micromonosporaceae</taxon>
        <taxon>Micromonospora</taxon>
    </lineage>
</organism>
<dbReference type="SUPFAM" id="SSF55874">
    <property type="entry name" value="ATPase domain of HSP90 chaperone/DNA topoisomerase II/histidine kinase"/>
    <property type="match status" value="1"/>
</dbReference>
<feature type="compositionally biased region" description="Pro residues" evidence="2">
    <location>
        <begin position="43"/>
        <end position="52"/>
    </location>
</feature>
<dbReference type="PANTHER" id="PTHR35526">
    <property type="entry name" value="ANTI-SIGMA-F FACTOR RSBW-RELATED"/>
    <property type="match status" value="1"/>
</dbReference>
<reference evidence="4 5" key="1">
    <citation type="submission" date="2021-03" db="EMBL/GenBank/DDBJ databases">
        <authorList>
            <person name="Lee D.-H."/>
        </authorList>
    </citation>
    <scope>NUCLEOTIDE SEQUENCE [LARGE SCALE GENOMIC DNA]</scope>
    <source>
        <strain evidence="4 5">MMS20-R2-23</strain>
    </source>
</reference>
<feature type="compositionally biased region" description="Basic and acidic residues" evidence="2">
    <location>
        <begin position="145"/>
        <end position="154"/>
    </location>
</feature>
<evidence type="ECO:0000256" key="2">
    <source>
        <dbReference type="SAM" id="MobiDB-lite"/>
    </source>
</evidence>
<keyword evidence="1" id="KW-0808">Transferase</keyword>
<keyword evidence="5" id="KW-1185">Reference proteome</keyword>
<keyword evidence="1" id="KW-0418">Kinase</keyword>
<dbReference type="Gene3D" id="3.30.565.10">
    <property type="entry name" value="Histidine kinase-like ATPase, C-terminal domain"/>
    <property type="match status" value="1"/>
</dbReference>
<feature type="domain" description="Histidine kinase/HSP90-like ATPase" evidence="3">
    <location>
        <begin position="67"/>
        <end position="185"/>
    </location>
</feature>
<dbReference type="Proteomes" id="UP000671399">
    <property type="component" value="Unassembled WGS sequence"/>
</dbReference>
<name>A0ABS3V5M2_9ACTN</name>
<dbReference type="InterPro" id="IPR003594">
    <property type="entry name" value="HATPase_dom"/>
</dbReference>
<feature type="region of interest" description="Disordered" evidence="2">
    <location>
        <begin position="1"/>
        <end position="56"/>
    </location>
</feature>
<sequence length="191" mass="19750">MAATTVGPGPGGEDQRRWARVTGGRDVGASCPDPVAARHPADDPPGTPPPAGPAARDTPVVFRAALAADPAQLSPTREALRSWLTGAGVDEADVEVVLIAVGEACANAIEHGCRFASGATVTVRAGLHAGRLEIEVSDTGGWRDGPSDGRDRGRGRGRGRLIMARLMDEAQLDGTPDGTTVRLVKHLSGRR</sequence>
<dbReference type="CDD" id="cd16936">
    <property type="entry name" value="HATPase_RsbW-like"/>
    <property type="match status" value="1"/>
</dbReference>
<evidence type="ECO:0000313" key="4">
    <source>
        <dbReference type="EMBL" id="MBO4160900.1"/>
    </source>
</evidence>
<accession>A0ABS3V5M2</accession>